<protein>
    <submittedName>
        <fullName evidence="3">TIGR04222 domain-containing membrane protein</fullName>
    </submittedName>
</protein>
<dbReference type="Proteomes" id="UP000326831">
    <property type="component" value="Chromosome"/>
</dbReference>
<proteinExistence type="predicted"/>
<dbReference type="KEGG" id="ssub:CP968_08205"/>
<keyword evidence="2" id="KW-0812">Transmembrane</keyword>
<feature type="region of interest" description="Disordered" evidence="1">
    <location>
        <begin position="1"/>
        <end position="20"/>
    </location>
</feature>
<feature type="transmembrane region" description="Helical" evidence="2">
    <location>
        <begin position="198"/>
        <end position="219"/>
    </location>
</feature>
<keyword evidence="2" id="KW-1133">Transmembrane helix</keyword>
<dbReference type="OrthoDB" id="4241909at2"/>
<evidence type="ECO:0000256" key="1">
    <source>
        <dbReference type="SAM" id="MobiDB-lite"/>
    </source>
</evidence>
<gene>
    <name evidence="3" type="ORF">CP968_08205</name>
</gene>
<accession>A0A5P2UZ89</accession>
<dbReference type="AlphaFoldDB" id="A0A5P2UZ89"/>
<evidence type="ECO:0000313" key="4">
    <source>
        <dbReference type="Proteomes" id="UP000326831"/>
    </source>
</evidence>
<dbReference type="NCBIfam" id="TIGR04222">
    <property type="entry name" value="near_uncomplex"/>
    <property type="match status" value="1"/>
</dbReference>
<sequence length="366" mass="35988">MAGAGRGAPAPRSPAPAPRPAGEGRVNLLALAVWVGVLTSCVLLGAGVRRSRRPVGAGAGGGVHDLSEAAFLSGGPGGMVDTALVALLGDGRLAVGGPGIVHVRPGARAAGPAERAVLQAYGAAPSGWLYQVRYAAMLDPAVQRTGDALAARGLLAPPGAGRTWRRWGLAQIVVCVLLVLLSLPVSFFAYLVRPGPQVPFAVEVLPVLVLGIVAGRVCATRARNRLTPAGARELRRVRAAYPGEQGPYVQTALFGPRGLRDPYLREQLTAAARSTRLAAAQARARGTRGGRASSASDSVHGAAAVGLVPVFWCAGSDGGGGGSGCGSGSCASGSNCGSSGGGCGGSGGSSCSGGSGCGGSGCGSSG</sequence>
<feature type="region of interest" description="Disordered" evidence="1">
    <location>
        <begin position="342"/>
        <end position="366"/>
    </location>
</feature>
<keyword evidence="4" id="KW-1185">Reference proteome</keyword>
<reference evidence="3 4" key="1">
    <citation type="submission" date="2017-09" db="EMBL/GenBank/DDBJ databases">
        <authorList>
            <person name="Lee N."/>
            <person name="Cho B.-K."/>
        </authorList>
    </citation>
    <scope>NUCLEOTIDE SEQUENCE [LARGE SCALE GENOMIC DNA]</scope>
    <source>
        <strain evidence="3 4">ATCC 27467</strain>
    </source>
</reference>
<evidence type="ECO:0000256" key="2">
    <source>
        <dbReference type="SAM" id="Phobius"/>
    </source>
</evidence>
<keyword evidence="2" id="KW-0472">Membrane</keyword>
<evidence type="ECO:0000313" key="3">
    <source>
        <dbReference type="EMBL" id="QEU82811.1"/>
    </source>
</evidence>
<feature type="transmembrane region" description="Helical" evidence="2">
    <location>
        <begin position="28"/>
        <end position="48"/>
    </location>
</feature>
<organism evidence="3 4">
    <name type="scientific">Streptomyces subrutilus</name>
    <dbReference type="NCBI Taxonomy" id="36818"/>
    <lineage>
        <taxon>Bacteria</taxon>
        <taxon>Bacillati</taxon>
        <taxon>Actinomycetota</taxon>
        <taxon>Actinomycetes</taxon>
        <taxon>Kitasatosporales</taxon>
        <taxon>Streptomycetaceae</taxon>
        <taxon>Streptomyces</taxon>
    </lineage>
</organism>
<feature type="transmembrane region" description="Helical" evidence="2">
    <location>
        <begin position="172"/>
        <end position="192"/>
    </location>
</feature>
<dbReference type="EMBL" id="CP023701">
    <property type="protein sequence ID" value="QEU82811.1"/>
    <property type="molecule type" value="Genomic_DNA"/>
</dbReference>
<dbReference type="InterPro" id="IPR026467">
    <property type="entry name" value="Ser/Gly_Cys_C_dom"/>
</dbReference>
<name>A0A5P2UZ89_9ACTN</name>